<accession>A0ABT6STT7</accession>
<dbReference type="InterPro" id="IPR022398">
    <property type="entry name" value="Peptidase_S8_His-AS"/>
</dbReference>
<dbReference type="InterPro" id="IPR013783">
    <property type="entry name" value="Ig-like_fold"/>
</dbReference>
<dbReference type="Gene3D" id="3.40.50.200">
    <property type="entry name" value="Peptidase S8/S53 domain"/>
    <property type="match status" value="1"/>
</dbReference>
<keyword evidence="2 5" id="KW-0645">Protease</keyword>
<feature type="active site" description="Charge relay system" evidence="5">
    <location>
        <position position="194"/>
    </location>
</feature>
<dbReference type="CDD" id="cd00146">
    <property type="entry name" value="PKD"/>
    <property type="match status" value="2"/>
</dbReference>
<sequence length="607" mass="62281">MRRTTRLTVAASLVAALSTPTVPAALAEGRAPGKTYIVSLDRTVDDPERFASAHAARFGGKVNGVYRHVLKGYSITLPNSAAQALRSAPGVTAVEPDGPVYGVEVDAGADRDYLNADDGPGAAAQEVPTGVRRVFADQNPNLDIDGQDDARMDVDIAITDSGIDFDHPDLNVVSRVDCTSGTCRENQGDDGNGHGSHVAGTAAAIDNGTGVVGVAPGARLHAVKTLGDDNRGQWSWLIAGYDYIAGRSGTIEVVNSSIGGSGEPAALGTAVSNLVGKGVPLIVSAGNDDQDARDSAPAKYDDVLTVSALADSDGEPGGSGGAPSCRSDQDDTLADFSNWGTKVGIAAPGVCIHSTFKDGGYNRNYSGTSMAAPHVTGAAALVAMVDKPSGKDGVHALYQYLKDHGNTDWQDDSGDGTKEPLLDVGDAQAFPPTQDGNRRPSASFTHSCDETTLKCTFDGGASSDPDGSVTAWTWDFGDGTTATGETATRTYASPGRYTVKLTVTDNQDATGSTTKSVRVGPNQAPEAAFSADCGNSAGVRYCKFDGSASADPDGSVASYAWDFGDGSTGSGATVDHIYSAAGTYTVTLTVSDDEGVEDAETKTVKVP</sequence>
<dbReference type="PANTHER" id="PTHR43806">
    <property type="entry name" value="PEPTIDASE S8"/>
    <property type="match status" value="1"/>
</dbReference>
<evidence type="ECO:0000256" key="6">
    <source>
        <dbReference type="SAM" id="MobiDB-lite"/>
    </source>
</evidence>
<dbReference type="SMART" id="SM00089">
    <property type="entry name" value="PKD"/>
    <property type="match status" value="2"/>
</dbReference>
<comment type="caution">
    <text evidence="9">The sequence shown here is derived from an EMBL/GenBank/DDBJ whole genome shotgun (WGS) entry which is preliminary data.</text>
</comment>
<evidence type="ECO:0000256" key="3">
    <source>
        <dbReference type="ARBA" id="ARBA00022801"/>
    </source>
</evidence>
<organism evidence="9 10">
    <name type="scientific">Streptomyces luteolus</name>
    <dbReference type="NCBI Taxonomy" id="3043615"/>
    <lineage>
        <taxon>Bacteria</taxon>
        <taxon>Bacillati</taxon>
        <taxon>Actinomycetota</taxon>
        <taxon>Actinomycetes</taxon>
        <taxon>Kitasatosporales</taxon>
        <taxon>Streptomycetaceae</taxon>
        <taxon>Streptomyces</taxon>
    </lineage>
</organism>
<gene>
    <name evidence="9" type="ORF">QIT00_10730</name>
</gene>
<feature type="active site" description="Charge relay system" evidence="5">
    <location>
        <position position="369"/>
    </location>
</feature>
<keyword evidence="10" id="KW-1185">Reference proteome</keyword>
<dbReference type="Pfam" id="PF05922">
    <property type="entry name" value="Inhibitor_I9"/>
    <property type="match status" value="1"/>
</dbReference>
<dbReference type="PROSITE" id="PS00137">
    <property type="entry name" value="SUBTILASE_HIS"/>
    <property type="match status" value="1"/>
</dbReference>
<dbReference type="SUPFAM" id="SSF52743">
    <property type="entry name" value="Subtilisin-like"/>
    <property type="match status" value="1"/>
</dbReference>
<dbReference type="Proteomes" id="UP001237105">
    <property type="component" value="Unassembled WGS sequence"/>
</dbReference>
<dbReference type="InterPro" id="IPR023828">
    <property type="entry name" value="Peptidase_S8_Ser-AS"/>
</dbReference>
<dbReference type="Pfam" id="PF18911">
    <property type="entry name" value="PKD_4"/>
    <property type="match status" value="2"/>
</dbReference>
<comment type="similarity">
    <text evidence="1 5">Belongs to the peptidase S8 family.</text>
</comment>
<dbReference type="Gene3D" id="2.60.40.10">
    <property type="entry name" value="Immunoglobulins"/>
    <property type="match status" value="2"/>
</dbReference>
<dbReference type="SUPFAM" id="SSF54897">
    <property type="entry name" value="Protease propeptides/inhibitors"/>
    <property type="match status" value="1"/>
</dbReference>
<dbReference type="InterPro" id="IPR036852">
    <property type="entry name" value="Peptidase_S8/S53_dom_sf"/>
</dbReference>
<dbReference type="PRINTS" id="PR00723">
    <property type="entry name" value="SUBTILISIN"/>
</dbReference>
<feature type="chain" id="PRO_5047216931" evidence="7">
    <location>
        <begin position="25"/>
        <end position="607"/>
    </location>
</feature>
<dbReference type="EMBL" id="JASCIS010000009">
    <property type="protein sequence ID" value="MDI3419032.1"/>
    <property type="molecule type" value="Genomic_DNA"/>
</dbReference>
<feature type="region of interest" description="Disordered" evidence="6">
    <location>
        <begin position="309"/>
        <end position="330"/>
    </location>
</feature>
<evidence type="ECO:0000256" key="1">
    <source>
        <dbReference type="ARBA" id="ARBA00011073"/>
    </source>
</evidence>
<evidence type="ECO:0000256" key="2">
    <source>
        <dbReference type="ARBA" id="ARBA00022670"/>
    </source>
</evidence>
<evidence type="ECO:0000313" key="10">
    <source>
        <dbReference type="Proteomes" id="UP001237105"/>
    </source>
</evidence>
<evidence type="ECO:0000259" key="8">
    <source>
        <dbReference type="PROSITE" id="PS50093"/>
    </source>
</evidence>
<feature type="domain" description="PKD" evidence="8">
    <location>
        <begin position="453"/>
        <end position="519"/>
    </location>
</feature>
<dbReference type="InterPro" id="IPR022409">
    <property type="entry name" value="PKD/Chitinase_dom"/>
</dbReference>
<keyword evidence="4 5" id="KW-0720">Serine protease</keyword>
<dbReference type="InterPro" id="IPR050131">
    <property type="entry name" value="Peptidase_S8_subtilisin-like"/>
</dbReference>
<dbReference type="PROSITE" id="PS50093">
    <property type="entry name" value="PKD"/>
    <property type="match status" value="2"/>
</dbReference>
<keyword evidence="7" id="KW-0732">Signal</keyword>
<dbReference type="InterPro" id="IPR000209">
    <property type="entry name" value="Peptidase_S8/S53_dom"/>
</dbReference>
<keyword evidence="3 5" id="KW-0378">Hydrolase</keyword>
<feature type="domain" description="PKD" evidence="8">
    <location>
        <begin position="525"/>
        <end position="607"/>
    </location>
</feature>
<dbReference type="InterPro" id="IPR000601">
    <property type="entry name" value="PKD_dom"/>
</dbReference>
<protein>
    <submittedName>
        <fullName evidence="9">PKD domain-containing protein</fullName>
    </submittedName>
</protein>
<dbReference type="InterPro" id="IPR037045">
    <property type="entry name" value="S8pro/Inhibitor_I9_sf"/>
</dbReference>
<feature type="region of interest" description="Disordered" evidence="6">
    <location>
        <begin position="407"/>
        <end position="445"/>
    </location>
</feature>
<proteinExistence type="inferred from homology"/>
<evidence type="ECO:0000256" key="7">
    <source>
        <dbReference type="SAM" id="SignalP"/>
    </source>
</evidence>
<dbReference type="PROSITE" id="PS51892">
    <property type="entry name" value="SUBTILASE"/>
    <property type="match status" value="1"/>
</dbReference>
<evidence type="ECO:0000313" key="9">
    <source>
        <dbReference type="EMBL" id="MDI3419032.1"/>
    </source>
</evidence>
<evidence type="ECO:0000256" key="5">
    <source>
        <dbReference type="PROSITE-ProRule" id="PRU01240"/>
    </source>
</evidence>
<feature type="active site" description="Charge relay system" evidence="5">
    <location>
        <position position="160"/>
    </location>
</feature>
<dbReference type="InterPro" id="IPR010259">
    <property type="entry name" value="S8pro/Inhibitor_I9"/>
</dbReference>
<dbReference type="Gene3D" id="3.30.70.80">
    <property type="entry name" value="Peptidase S8 propeptide/proteinase inhibitor I9"/>
    <property type="match status" value="1"/>
</dbReference>
<dbReference type="RefSeq" id="WP_282534947.1">
    <property type="nucleotide sequence ID" value="NZ_JASCIS010000009.1"/>
</dbReference>
<name>A0ABT6STT7_9ACTN</name>
<feature type="signal peptide" evidence="7">
    <location>
        <begin position="1"/>
        <end position="24"/>
    </location>
</feature>
<dbReference type="PANTHER" id="PTHR43806:SF11">
    <property type="entry name" value="CEREVISIN-RELATED"/>
    <property type="match status" value="1"/>
</dbReference>
<dbReference type="PROSITE" id="PS00138">
    <property type="entry name" value="SUBTILASE_SER"/>
    <property type="match status" value="1"/>
</dbReference>
<dbReference type="SUPFAM" id="SSF49299">
    <property type="entry name" value="PKD domain"/>
    <property type="match status" value="2"/>
</dbReference>
<reference evidence="9 10" key="1">
    <citation type="submission" date="2023-05" db="EMBL/GenBank/DDBJ databases">
        <title>Draft genome sequence of Streptomyces sp. B-S-A12 isolated from a cave soil in Thailand.</title>
        <authorList>
            <person name="Chamroensaksri N."/>
            <person name="Muangham S."/>
        </authorList>
    </citation>
    <scope>NUCLEOTIDE SEQUENCE [LARGE SCALE GENOMIC DNA]</scope>
    <source>
        <strain evidence="9 10">B-S-A12</strain>
    </source>
</reference>
<dbReference type="InterPro" id="IPR015500">
    <property type="entry name" value="Peptidase_S8_subtilisin-rel"/>
</dbReference>
<evidence type="ECO:0000256" key="4">
    <source>
        <dbReference type="ARBA" id="ARBA00022825"/>
    </source>
</evidence>
<dbReference type="InterPro" id="IPR035986">
    <property type="entry name" value="PKD_dom_sf"/>
</dbReference>
<dbReference type="Pfam" id="PF00082">
    <property type="entry name" value="Peptidase_S8"/>
    <property type="match status" value="1"/>
</dbReference>